<evidence type="ECO:0000256" key="1">
    <source>
        <dbReference type="SAM" id="Phobius"/>
    </source>
</evidence>
<evidence type="ECO:0000313" key="2">
    <source>
        <dbReference type="EMBL" id="SIO14501.1"/>
    </source>
</evidence>
<sequence>MINFFRKIRQHLLVENKFTKYLLYALGEIILVVIGILIALSINNWNEERKIRNAEIEILRNLKSELNSNLVDLSTINELHKEEFENGIYLLNLFGTDISHISVNKLDSLTSNVLSGYSFEAKDGYIKSLISSNKIDYLKNAELKSYISSFESMILDANQEDGFVRRLLNERFWPATDGKLNALNGLATTGRYEEFPEGTYLSDYEWFFSNREMEDLLANIVAWRKENVLDEQVFKEKIDRMIQIIQAELKDK</sequence>
<name>A0A1N6H3X2_9BACT</name>
<organism evidence="2 3">
    <name type="scientific">Algoriphagus halophilus</name>
    <dbReference type="NCBI Taxonomy" id="226505"/>
    <lineage>
        <taxon>Bacteria</taxon>
        <taxon>Pseudomonadati</taxon>
        <taxon>Bacteroidota</taxon>
        <taxon>Cytophagia</taxon>
        <taxon>Cytophagales</taxon>
        <taxon>Cyclobacteriaceae</taxon>
        <taxon>Algoriphagus</taxon>
    </lineage>
</organism>
<gene>
    <name evidence="2" type="ORF">SAMN05444394_3536</name>
</gene>
<reference evidence="3" key="1">
    <citation type="submission" date="2016-11" db="EMBL/GenBank/DDBJ databases">
        <authorList>
            <person name="Varghese N."/>
            <person name="Submissions S."/>
        </authorList>
    </citation>
    <scope>NUCLEOTIDE SEQUENCE [LARGE SCALE GENOMIC DNA]</scope>
    <source>
        <strain evidence="3">DSM 15292</strain>
    </source>
</reference>
<dbReference type="RefSeq" id="WP_074226322.1">
    <property type="nucleotide sequence ID" value="NZ_FSRC01000003.1"/>
</dbReference>
<dbReference type="Proteomes" id="UP000185221">
    <property type="component" value="Unassembled WGS sequence"/>
</dbReference>
<keyword evidence="1" id="KW-1133">Transmembrane helix</keyword>
<keyword evidence="1" id="KW-0812">Transmembrane</keyword>
<protein>
    <submittedName>
        <fullName evidence="2">Uncharacterized protein</fullName>
    </submittedName>
</protein>
<proteinExistence type="predicted"/>
<dbReference type="STRING" id="226505.SAMN05444394_3536"/>
<keyword evidence="3" id="KW-1185">Reference proteome</keyword>
<keyword evidence="1" id="KW-0472">Membrane</keyword>
<evidence type="ECO:0000313" key="3">
    <source>
        <dbReference type="Proteomes" id="UP000185221"/>
    </source>
</evidence>
<dbReference type="AlphaFoldDB" id="A0A1N6H3X2"/>
<dbReference type="InterPro" id="IPR045749">
    <property type="entry name" value="DUF6090"/>
</dbReference>
<feature type="transmembrane region" description="Helical" evidence="1">
    <location>
        <begin position="21"/>
        <end position="42"/>
    </location>
</feature>
<dbReference type="EMBL" id="FSRC01000003">
    <property type="protein sequence ID" value="SIO14501.1"/>
    <property type="molecule type" value="Genomic_DNA"/>
</dbReference>
<dbReference type="Pfam" id="PF19578">
    <property type="entry name" value="DUF6090"/>
    <property type="match status" value="1"/>
</dbReference>
<dbReference type="OrthoDB" id="820591at2"/>
<accession>A0A1N6H3X2</accession>